<sequence length="851" mass="99191">MSIRLFLIKTLVSLALILQSIYCSSENLTGDELKKLLTEVDMLREFRYRDHVIIKTLEERLRQLEISTTPSLTTGSNLRSESSTPTILEGSSKSFVNPLEDRTNGKHRLHHRVRSGHGCESVGNFKKQRRAFRKLEHQLRRLQLDLAAVKSVRKRGVGVGEEAEGLRLETELLRTEIHRFQQDLESLRADREKDHAALAPLRVSQATNIWLQETVEQLRTEMSEMAKSFNVSVSLNRWQTHESNMALLRSDYDALQKEIETLQTLLEKNSASVDQLQTEMKDLRSHSQRLFVGYQHLSENVNSFKNEVGIRATSRRRASRKSAYQKNAKEKPLALRSLLRDYDSGDEGYDVTGYHKFRNVHRLRHHRRMKMEVTTMQRAMKAMVNKHAKIQREILWLKKNFTILNSTVQAFSQNIDRKESQITEQKKQQFPLVQQNIKYKEENESINQEFQETKTGFRTVTHIITAVDKLHSSIFRLFETLEVLEDRFDKSIQDLQKEVSKSGLDIAQIQSSFKVLREDQRDHHETLKTLKKNYSFLKTQNEVINQSLQECRTNNIDILQGVEIENLEYRVEEPEAQITNYQLKPDTLYNQVQAKICKSFLTAWVGQHKGLKHRIRNISTTLLQMRSDYSDLKSDISKLVGLLPKDCSMKEITMLPAQYKSGVYLIHPQGAESVFSVYCDMNTAGGYWTVIQRRVDGSQDFYRSWKDYKRGFGEQAGEYWLGNEVIHQITTSENCTLRVDMWDTFGSYRYAEYDLFHVANETDNYRLLIGGYHGNATDAMGNHNTMAFSTKDRDNDASSTHCAVYYSSGWWYNNCQYVNINGRFDIGLTWYDTDQHEWVQLTKVEMKLRHF</sequence>
<feature type="region of interest" description="Disordered" evidence="2">
    <location>
        <begin position="72"/>
        <end position="92"/>
    </location>
</feature>
<dbReference type="GeneID" id="106474665"/>
<evidence type="ECO:0000259" key="4">
    <source>
        <dbReference type="PROSITE" id="PS51406"/>
    </source>
</evidence>
<proteinExistence type="predicted"/>
<dbReference type="NCBIfam" id="NF040941">
    <property type="entry name" value="GGGWT_bact"/>
    <property type="match status" value="1"/>
</dbReference>
<dbReference type="CDD" id="cd00087">
    <property type="entry name" value="FReD"/>
    <property type="match status" value="1"/>
</dbReference>
<feature type="signal peptide" evidence="3">
    <location>
        <begin position="1"/>
        <end position="23"/>
    </location>
</feature>
<evidence type="ECO:0000256" key="3">
    <source>
        <dbReference type="SAM" id="SignalP"/>
    </source>
</evidence>
<dbReference type="SMART" id="SM00186">
    <property type="entry name" value="FBG"/>
    <property type="match status" value="1"/>
</dbReference>
<dbReference type="InterPro" id="IPR002181">
    <property type="entry name" value="Fibrinogen_a/b/g_C_dom"/>
</dbReference>
<evidence type="ECO:0000313" key="6">
    <source>
        <dbReference type="RefSeq" id="XP_013790811.1"/>
    </source>
</evidence>
<protein>
    <submittedName>
        <fullName evidence="6">Protein scabrous-like</fullName>
    </submittedName>
</protein>
<name>A0ABM1BXZ3_LIMPO</name>
<feature type="coiled-coil region" evidence="1">
    <location>
        <begin position="125"/>
        <end position="190"/>
    </location>
</feature>
<feature type="coiled-coil region" evidence="1">
    <location>
        <begin position="245"/>
        <end position="286"/>
    </location>
</feature>
<accession>A0ABM1BXZ3</accession>
<dbReference type="Pfam" id="PF00147">
    <property type="entry name" value="Fibrinogen_C"/>
    <property type="match status" value="1"/>
</dbReference>
<dbReference type="PROSITE" id="PS51406">
    <property type="entry name" value="FIBRINOGEN_C_2"/>
    <property type="match status" value="1"/>
</dbReference>
<keyword evidence="3" id="KW-0732">Signal</keyword>
<keyword evidence="5" id="KW-1185">Reference proteome</keyword>
<gene>
    <name evidence="6" type="primary">LOC106474665</name>
</gene>
<dbReference type="SUPFAM" id="SSF56496">
    <property type="entry name" value="Fibrinogen C-terminal domain-like"/>
    <property type="match status" value="1"/>
</dbReference>
<dbReference type="RefSeq" id="XP_013790811.1">
    <property type="nucleotide sequence ID" value="XM_013935357.2"/>
</dbReference>
<feature type="chain" id="PRO_5046097387" evidence="3">
    <location>
        <begin position="24"/>
        <end position="851"/>
    </location>
</feature>
<reference evidence="6" key="1">
    <citation type="submission" date="2025-08" db="UniProtKB">
        <authorList>
            <consortium name="RefSeq"/>
        </authorList>
    </citation>
    <scope>IDENTIFICATION</scope>
    <source>
        <tissue evidence="6">Muscle</tissue>
    </source>
</reference>
<evidence type="ECO:0000313" key="5">
    <source>
        <dbReference type="Proteomes" id="UP000694941"/>
    </source>
</evidence>
<dbReference type="InterPro" id="IPR050373">
    <property type="entry name" value="Fibrinogen_C-term_domain"/>
</dbReference>
<feature type="domain" description="Fibrinogen C-terminal" evidence="4">
    <location>
        <begin position="638"/>
        <end position="851"/>
    </location>
</feature>
<dbReference type="Proteomes" id="UP000694941">
    <property type="component" value="Unplaced"/>
</dbReference>
<keyword evidence="1" id="KW-0175">Coiled coil</keyword>
<evidence type="ECO:0000256" key="2">
    <source>
        <dbReference type="SAM" id="MobiDB-lite"/>
    </source>
</evidence>
<dbReference type="PANTHER" id="PTHR19143:SF444">
    <property type="entry name" value="PROTEIN SCABROUS"/>
    <property type="match status" value="1"/>
</dbReference>
<organism evidence="5 6">
    <name type="scientific">Limulus polyphemus</name>
    <name type="common">Atlantic horseshoe crab</name>
    <dbReference type="NCBI Taxonomy" id="6850"/>
    <lineage>
        <taxon>Eukaryota</taxon>
        <taxon>Metazoa</taxon>
        <taxon>Ecdysozoa</taxon>
        <taxon>Arthropoda</taxon>
        <taxon>Chelicerata</taxon>
        <taxon>Merostomata</taxon>
        <taxon>Xiphosura</taxon>
        <taxon>Limulidae</taxon>
        <taxon>Limulus</taxon>
    </lineage>
</organism>
<dbReference type="InterPro" id="IPR014716">
    <property type="entry name" value="Fibrinogen_a/b/g_C_1"/>
</dbReference>
<dbReference type="PANTHER" id="PTHR19143">
    <property type="entry name" value="FIBRINOGEN/TENASCIN/ANGIOPOEITIN"/>
    <property type="match status" value="1"/>
</dbReference>
<dbReference type="InterPro" id="IPR036056">
    <property type="entry name" value="Fibrinogen-like_C"/>
</dbReference>
<evidence type="ECO:0000256" key="1">
    <source>
        <dbReference type="SAM" id="Coils"/>
    </source>
</evidence>
<dbReference type="Gene3D" id="3.90.215.10">
    <property type="entry name" value="Gamma Fibrinogen, chain A, domain 1"/>
    <property type="match status" value="1"/>
</dbReference>